<feature type="region of interest" description="Disordered" evidence="2">
    <location>
        <begin position="501"/>
        <end position="548"/>
    </location>
</feature>
<protein>
    <submittedName>
        <fullName evidence="4">Gypsy retrotransposon integrase-like protein 1</fullName>
    </submittedName>
</protein>
<keyword evidence="5" id="KW-1185">Reference proteome</keyword>
<dbReference type="PANTHER" id="PTHR46910">
    <property type="entry name" value="TRANSCRIPTION FACTOR PDR1"/>
    <property type="match status" value="1"/>
</dbReference>
<evidence type="ECO:0000259" key="3">
    <source>
        <dbReference type="SMART" id="SM00906"/>
    </source>
</evidence>
<gene>
    <name evidence="4" type="primary">GIN1_17</name>
    <name evidence="4" type="ORF">AAF712_004009</name>
</gene>
<proteinExistence type="predicted"/>
<reference evidence="4 5" key="1">
    <citation type="submission" date="2024-05" db="EMBL/GenBank/DDBJ databases">
        <title>A draft genome resource for the thread blight pathogen Marasmius tenuissimus strain MS-2.</title>
        <authorList>
            <person name="Yulfo-Soto G.E."/>
            <person name="Baruah I.K."/>
            <person name="Amoako-Attah I."/>
            <person name="Bukari Y."/>
            <person name="Meinhardt L.W."/>
            <person name="Bailey B.A."/>
            <person name="Cohen S.P."/>
        </authorList>
    </citation>
    <scope>NUCLEOTIDE SEQUENCE [LARGE SCALE GENOMIC DNA]</scope>
    <source>
        <strain evidence="4 5">MS-2</strain>
    </source>
</reference>
<accession>A0ABR3A6Q3</accession>
<evidence type="ECO:0000256" key="1">
    <source>
        <dbReference type="ARBA" id="ARBA00023242"/>
    </source>
</evidence>
<dbReference type="EMBL" id="JBBXMP010000015">
    <property type="protein sequence ID" value="KAL0069016.1"/>
    <property type="molecule type" value="Genomic_DNA"/>
</dbReference>
<comment type="caution">
    <text evidence="4">The sequence shown here is derived from an EMBL/GenBank/DDBJ whole genome shotgun (WGS) entry which is preliminary data.</text>
</comment>
<keyword evidence="1" id="KW-0539">Nucleus</keyword>
<dbReference type="InterPro" id="IPR050987">
    <property type="entry name" value="AtrR-like"/>
</dbReference>
<name>A0ABR3A6Q3_9AGAR</name>
<dbReference type="SMART" id="SM00906">
    <property type="entry name" value="Fungal_trans"/>
    <property type="match status" value="1"/>
</dbReference>
<evidence type="ECO:0000313" key="5">
    <source>
        <dbReference type="Proteomes" id="UP001437256"/>
    </source>
</evidence>
<dbReference type="Pfam" id="PF04082">
    <property type="entry name" value="Fungal_trans"/>
    <property type="match status" value="1"/>
</dbReference>
<evidence type="ECO:0000313" key="4">
    <source>
        <dbReference type="EMBL" id="KAL0069016.1"/>
    </source>
</evidence>
<sequence length="663" mass="74063">MSIALQRIQLDAARALVSKILSALHPFVVPQEPGEVKDMLVELANYARCLERQLLLAREASPEVGSIATSTYSIDKNEPKKLDEQREIEDSIDSLTLELGQVTFDQPEPHFGKSNHFLLIDSAMDARRADLGGRTGALISHTVFTRIRQPPFWDLCPWHEPLKRPLVPFVYPPDDLLCDLIDLYFRRINPIFPLLHRPTFERLVSDGLHLRDRAFGRAVLAVCAVASRHTDDPRTLSEGTAPDNSRGWRYFRQIEPLQACSEEPSLYSTQMLNLCVLYLQGSPKPDRAWLMLGNGIRIAQELGMHRRASDKGRGTPEYELRKRAFWLLVATDTTVCAILGRPRATFSEDYDVELPIECDDGFWECPGGTGKRFIQPDGQPSSLSFFLAYLKLLEIVGQAQRTLYSIGKSDVRSRGGVSSVDWKQQAVVELDSALNDFMDHIPHHLSIWRPRQSPKHLQDSEKDMSTVHRSLQLLQKYENRYPIASCVREILNAVIAVGQTPRARGPLKRSSPEGGCEYPLRPAPPPSQSRTSNEGIPPGDCPRDFADLLGTPFGHSDNVASIGSILGPQAFASSLQGNHNTFRGLESALDFNEPSEQDNLREPTGTEGLPTDNLLLDSDFLRSTSMPVSAENLDFTYALQSSLFADIYFLSEGLLTKKTGICS</sequence>
<organism evidence="4 5">
    <name type="scientific">Marasmius tenuissimus</name>
    <dbReference type="NCBI Taxonomy" id="585030"/>
    <lineage>
        <taxon>Eukaryota</taxon>
        <taxon>Fungi</taxon>
        <taxon>Dikarya</taxon>
        <taxon>Basidiomycota</taxon>
        <taxon>Agaricomycotina</taxon>
        <taxon>Agaricomycetes</taxon>
        <taxon>Agaricomycetidae</taxon>
        <taxon>Agaricales</taxon>
        <taxon>Marasmiineae</taxon>
        <taxon>Marasmiaceae</taxon>
        <taxon>Marasmius</taxon>
    </lineage>
</organism>
<dbReference type="CDD" id="cd12148">
    <property type="entry name" value="fungal_TF_MHR"/>
    <property type="match status" value="1"/>
</dbReference>
<evidence type="ECO:0000256" key="2">
    <source>
        <dbReference type="SAM" id="MobiDB-lite"/>
    </source>
</evidence>
<dbReference type="PANTHER" id="PTHR46910:SF38">
    <property type="entry name" value="ZN(2)-C6 FUNGAL-TYPE DOMAIN-CONTAINING PROTEIN"/>
    <property type="match status" value="1"/>
</dbReference>
<dbReference type="InterPro" id="IPR007219">
    <property type="entry name" value="XnlR_reg_dom"/>
</dbReference>
<dbReference type="Proteomes" id="UP001437256">
    <property type="component" value="Unassembled WGS sequence"/>
</dbReference>
<feature type="domain" description="Xylanolytic transcriptional activator regulatory" evidence="3">
    <location>
        <begin position="288"/>
        <end position="361"/>
    </location>
</feature>